<reference evidence="2" key="1">
    <citation type="journal article" date="2020" name="J. Eukaryot. Microbiol.">
        <title>De novo Sequencing, Assembly and Annotation of the Transcriptome for the Free-Living Testate Amoeba Arcella intermedia.</title>
        <authorList>
            <person name="Ribeiro G.M."/>
            <person name="Porfirio-Sousa A.L."/>
            <person name="Maurer-Alcala X.X."/>
            <person name="Katz L.A."/>
            <person name="Lahr D.J.G."/>
        </authorList>
    </citation>
    <scope>NUCLEOTIDE SEQUENCE</scope>
</reference>
<proteinExistence type="predicted"/>
<feature type="compositionally biased region" description="Basic and acidic residues" evidence="1">
    <location>
        <begin position="38"/>
        <end position="51"/>
    </location>
</feature>
<evidence type="ECO:0000256" key="1">
    <source>
        <dbReference type="SAM" id="MobiDB-lite"/>
    </source>
</evidence>
<dbReference type="EMBL" id="GIBP01002598">
    <property type="protein sequence ID" value="NDV31567.1"/>
    <property type="molecule type" value="Transcribed_RNA"/>
</dbReference>
<name>A0A6B2L3V3_9EUKA</name>
<accession>A0A6B2L3V3</accession>
<protein>
    <submittedName>
        <fullName evidence="2">Uncharacterized protein</fullName>
    </submittedName>
</protein>
<feature type="compositionally biased region" description="Basic and acidic residues" evidence="1">
    <location>
        <begin position="67"/>
        <end position="80"/>
    </location>
</feature>
<sequence length="426" mass="46484">MMGFILNQMNPSGCEEDDQNDEDDEENEPNEEGDEDEKEGKAGKDVGKEEVEGPQGVSNEEGDEDEKEGKAGKDVGKEEVEGPQGVSNEEGGPKVAWIEGVGQVTDTDTPAAPSPAPPPLSPSPSLFVDVLAEEASDFFTTFVKGISSIFQESKVLLQGTTLYDKYKSKIVGEDSSSVASSIADVPDSMEIALARFIPPMAEIFGPSLIAREALRKKGIECTWSLRNSTSPQVQMVYQLANTMDEEAYVLHPLEKKGFLVEISGCSDNKILGIALAAALIEPDEGQTGTLLTGKRPPGPIINLLQGGTPQSLENIQWSHPWTFANWTAIRKDGSIPTGMAGASHWLWTEGSPNEILKWNDKKVIVLGKAPFPRKFTPVRVFEGLTAQVRVVHPLTPEEYNKLVLDIGNTEETKRNEALKNHKKWQQ</sequence>
<organism evidence="2">
    <name type="scientific">Arcella intermedia</name>
    <dbReference type="NCBI Taxonomy" id="1963864"/>
    <lineage>
        <taxon>Eukaryota</taxon>
        <taxon>Amoebozoa</taxon>
        <taxon>Tubulinea</taxon>
        <taxon>Elardia</taxon>
        <taxon>Arcellinida</taxon>
        <taxon>Sphaerothecina</taxon>
        <taxon>Arcellidae</taxon>
        <taxon>Arcella</taxon>
    </lineage>
</organism>
<feature type="compositionally biased region" description="Acidic residues" evidence="1">
    <location>
        <begin position="14"/>
        <end position="37"/>
    </location>
</feature>
<evidence type="ECO:0000313" key="2">
    <source>
        <dbReference type="EMBL" id="NDV31567.1"/>
    </source>
</evidence>
<dbReference type="AlphaFoldDB" id="A0A6B2L3V3"/>
<feature type="region of interest" description="Disordered" evidence="1">
    <location>
        <begin position="1"/>
        <end position="94"/>
    </location>
</feature>